<keyword evidence="2" id="KW-1185">Reference proteome</keyword>
<evidence type="ECO:0000313" key="1">
    <source>
        <dbReference type="EMBL" id="MBA2869991.1"/>
    </source>
</evidence>
<evidence type="ECO:0000313" key="2">
    <source>
        <dbReference type="Proteomes" id="UP000580891"/>
    </source>
</evidence>
<dbReference type="RefSeq" id="WP_181535436.1">
    <property type="nucleotide sequence ID" value="NZ_JACDUU010000001.1"/>
</dbReference>
<protein>
    <recommendedName>
        <fullName evidence="3">Phage tail tape measure protein</fullName>
    </recommendedName>
</protein>
<comment type="caution">
    <text evidence="1">The sequence shown here is derived from an EMBL/GenBank/DDBJ whole genome shotgun (WGS) entry which is preliminary data.</text>
</comment>
<dbReference type="EMBL" id="JACDUU010000001">
    <property type="protein sequence ID" value="MBA2869991.1"/>
    <property type="molecule type" value="Genomic_DNA"/>
</dbReference>
<dbReference type="Proteomes" id="UP000580891">
    <property type="component" value="Unassembled WGS sequence"/>
</dbReference>
<organism evidence="1 2">
    <name type="scientific">[Anoxybacillus] calidus</name>
    <dbReference type="NCBI Taxonomy" id="575178"/>
    <lineage>
        <taxon>Bacteria</taxon>
        <taxon>Bacillati</taxon>
        <taxon>Bacillota</taxon>
        <taxon>Bacilli</taxon>
        <taxon>Bacillales</taxon>
        <taxon>Anoxybacillaceae</taxon>
        <taxon>Paranoxybacillus</taxon>
    </lineage>
</organism>
<sequence>MAFDLVARLKVIDNLSAPFKRMQRVTERMNNALKSTNISVTKMSSGMSRVSSAASRLSGSFVGLAAAIGGAVAAHKAFNATIGEAARYERSQGLITAMMGDVNKAKQLMSEIEKIAINSPLLNSQDMMSAASAFLPMTKDINRLKKLYDLSERLFVLNDKEGMEGASFALREFLMGKDAQSLVERFNLNRKVLNDLKNLSFDKAVKGLDELLNKMGVTRKTIDTIGNDTLAKWSQIKERMAVAFRQMGTPSLEVLNNFLTNLLNRLDSGDLTRFANIGANIIKQIITGMTNTATSLYNWFSSLTNSEEFKRRTTIFGKVQFVIEDIYQRFLSWLNNGGSKKIENTVSTLIQILTAAIDASIEVITPVAAKVGKAIGKGVLDGFNEAVKGSTLLQMLGSPQDTARLAKRKAIEWGARWVWDKIKGNKEKTPKGYAGGLNYVPYDNFPARLHRGEMVLTRGEAQEYRKNKGRAGGGFTIHIESMHVRQESDIKKIAHELARLIEREGALMA</sequence>
<reference evidence="1 2" key="1">
    <citation type="submission" date="2020-07" db="EMBL/GenBank/DDBJ databases">
        <title>Genomic Encyclopedia of Type Strains, Phase IV (KMG-IV): sequencing the most valuable type-strain genomes for metagenomic binning, comparative biology and taxonomic classification.</title>
        <authorList>
            <person name="Goeker M."/>
        </authorList>
    </citation>
    <scope>NUCLEOTIDE SEQUENCE [LARGE SCALE GENOMIC DNA]</scope>
    <source>
        <strain evidence="1 2">DSM 25220</strain>
    </source>
</reference>
<evidence type="ECO:0008006" key="3">
    <source>
        <dbReference type="Google" id="ProtNLM"/>
    </source>
</evidence>
<name>A0A7W0BTB2_9BACL</name>
<proteinExistence type="predicted"/>
<accession>A0A7W0BTB2</accession>
<dbReference type="AlphaFoldDB" id="A0A7W0BTB2"/>
<gene>
    <name evidence="1" type="ORF">HNQ85_000249</name>
</gene>